<name>A0A8J2YKJ2_9BACL</name>
<evidence type="ECO:0000313" key="3">
    <source>
        <dbReference type="EMBL" id="GGE50036.1"/>
    </source>
</evidence>
<organism evidence="3 4">
    <name type="scientific">Pullulanibacillus camelliae</name>
    <dbReference type="NCBI Taxonomy" id="1707096"/>
    <lineage>
        <taxon>Bacteria</taxon>
        <taxon>Bacillati</taxon>
        <taxon>Bacillota</taxon>
        <taxon>Bacilli</taxon>
        <taxon>Bacillales</taxon>
        <taxon>Sporolactobacillaceae</taxon>
        <taxon>Pullulanibacillus</taxon>
    </lineage>
</organism>
<dbReference type="EMBL" id="BMIR01000017">
    <property type="protein sequence ID" value="GGE50036.1"/>
    <property type="molecule type" value="Genomic_DNA"/>
</dbReference>
<dbReference type="InterPro" id="IPR018764">
    <property type="entry name" value="RskA_C"/>
</dbReference>
<evidence type="ECO:0000256" key="1">
    <source>
        <dbReference type="SAM" id="Phobius"/>
    </source>
</evidence>
<reference evidence="3" key="2">
    <citation type="submission" date="2020-09" db="EMBL/GenBank/DDBJ databases">
        <authorList>
            <person name="Sun Q."/>
            <person name="Zhou Y."/>
        </authorList>
    </citation>
    <scope>NUCLEOTIDE SEQUENCE</scope>
    <source>
        <strain evidence="3">CGMCC 1.15371</strain>
    </source>
</reference>
<reference evidence="3" key="1">
    <citation type="journal article" date="2014" name="Int. J. Syst. Evol. Microbiol.">
        <title>Complete genome sequence of Corynebacterium casei LMG S-19264T (=DSM 44701T), isolated from a smear-ripened cheese.</title>
        <authorList>
            <consortium name="US DOE Joint Genome Institute (JGI-PGF)"/>
            <person name="Walter F."/>
            <person name="Albersmeier A."/>
            <person name="Kalinowski J."/>
            <person name="Ruckert C."/>
        </authorList>
    </citation>
    <scope>NUCLEOTIDE SEQUENCE</scope>
    <source>
        <strain evidence="3">CGMCC 1.15371</strain>
    </source>
</reference>
<keyword evidence="1" id="KW-0812">Transmembrane</keyword>
<keyword evidence="1" id="KW-1133">Transmembrane helix</keyword>
<proteinExistence type="predicted"/>
<keyword evidence="1" id="KW-0472">Membrane</keyword>
<dbReference type="GO" id="GO:0005886">
    <property type="term" value="C:plasma membrane"/>
    <property type="evidence" value="ECO:0007669"/>
    <property type="project" value="InterPro"/>
</dbReference>
<feature type="domain" description="Anti-sigma K factor RskA C-terminal" evidence="2">
    <location>
        <begin position="120"/>
        <end position="229"/>
    </location>
</feature>
<keyword evidence="4" id="KW-1185">Reference proteome</keyword>
<evidence type="ECO:0000259" key="2">
    <source>
        <dbReference type="Pfam" id="PF10099"/>
    </source>
</evidence>
<gene>
    <name evidence="3" type="ORF">GCM10011391_31000</name>
</gene>
<dbReference type="Proteomes" id="UP000628775">
    <property type="component" value="Unassembled WGS sequence"/>
</dbReference>
<evidence type="ECO:0000313" key="4">
    <source>
        <dbReference type="Proteomes" id="UP000628775"/>
    </source>
</evidence>
<dbReference type="RefSeq" id="WP_188696256.1">
    <property type="nucleotide sequence ID" value="NZ_BMIR01000017.1"/>
</dbReference>
<sequence>MSDNNGHWREEELIDYVLRENVNQHQDQRIRRHLQTCSRCRHIVEYWQAICEETEGPLEPKEKIKRRIYRSLVIDRPIRRRAWVRPLMLTSIIGIVMLSGFLFGRMTATYPVSHSQQVIPAAFQKQNMSFAPTQPTAYNVLSVHESEADGYVWMNRHSNDFYLFLNGLKPVEGKDYQVWLVTDDKRQVGGVLQFNGELAHVYVHHKMVGKAKTLIVSLEPQGGSQIQTGPKTVHLDLPDTSEF</sequence>
<protein>
    <recommendedName>
        <fullName evidence="2">Anti-sigma K factor RskA C-terminal domain-containing protein</fullName>
    </recommendedName>
</protein>
<feature type="transmembrane region" description="Helical" evidence="1">
    <location>
        <begin position="86"/>
        <end position="104"/>
    </location>
</feature>
<dbReference type="AlphaFoldDB" id="A0A8J2YKJ2"/>
<comment type="caution">
    <text evidence="3">The sequence shown here is derived from an EMBL/GenBank/DDBJ whole genome shotgun (WGS) entry which is preliminary data.</text>
</comment>
<dbReference type="Pfam" id="PF10099">
    <property type="entry name" value="RskA_C"/>
    <property type="match status" value="1"/>
</dbReference>
<accession>A0A8J2YKJ2</accession>